<keyword evidence="1" id="KW-1133">Transmembrane helix</keyword>
<organism evidence="2">
    <name type="scientific">Sporolactobacillus sp. Y61</name>
    <dbReference type="NCBI Taxonomy" id="3160863"/>
    <lineage>
        <taxon>Bacteria</taxon>
        <taxon>Bacillati</taxon>
        <taxon>Bacillota</taxon>
        <taxon>Bacilli</taxon>
        <taxon>Bacillales</taxon>
        <taxon>Sporolactobacillaceae</taxon>
        <taxon>Sporolactobacillus</taxon>
    </lineage>
</organism>
<gene>
    <name evidence="2" type="ORF">ABNN70_03510</name>
</gene>
<keyword evidence="1" id="KW-0812">Transmembrane</keyword>
<name>A0AAU8IHM5_9BACL</name>
<accession>A0AAU8IHM5</accession>
<proteinExistence type="predicted"/>
<dbReference type="AlphaFoldDB" id="A0AAU8IHM5"/>
<sequence length="128" mass="14878">MDQMVSQRVTRLRTEYVQTREIAEKRKKKRRRGLIRRLAAFAVVFTVICTVMAASLVAQGHQMDQALAHKAALEKQIDTSDKHISQLKKEITLLHDDDYIGQIARRDYLMSDQDKNEIIFSRPGQEEH</sequence>
<dbReference type="InterPro" id="IPR007060">
    <property type="entry name" value="FtsL/DivIC"/>
</dbReference>
<dbReference type="Pfam" id="PF04977">
    <property type="entry name" value="DivIC"/>
    <property type="match status" value="1"/>
</dbReference>
<dbReference type="RefSeq" id="WP_129929969.1">
    <property type="nucleotide sequence ID" value="NZ_CP159510.1"/>
</dbReference>
<keyword evidence="1" id="KW-0472">Membrane</keyword>
<feature type="transmembrane region" description="Helical" evidence="1">
    <location>
        <begin position="34"/>
        <end position="58"/>
    </location>
</feature>
<protein>
    <submittedName>
        <fullName evidence="2">Septum formation initiator family protein</fullName>
    </submittedName>
</protein>
<dbReference type="EMBL" id="CP159510">
    <property type="protein sequence ID" value="XCJ17580.1"/>
    <property type="molecule type" value="Genomic_DNA"/>
</dbReference>
<reference evidence="2" key="1">
    <citation type="submission" date="2024-06" db="EMBL/GenBank/DDBJ databases">
        <authorList>
            <person name="Fan A."/>
            <person name="Zhang F.Y."/>
            <person name="Zhang L."/>
        </authorList>
    </citation>
    <scope>NUCLEOTIDE SEQUENCE</scope>
    <source>
        <strain evidence="2">Y61</strain>
    </source>
</reference>
<evidence type="ECO:0000313" key="2">
    <source>
        <dbReference type="EMBL" id="XCJ17580.1"/>
    </source>
</evidence>
<dbReference type="PANTHER" id="PTHR40027:SF1">
    <property type="entry name" value="CELL DIVISION PROTEIN DIVIC"/>
    <property type="match status" value="1"/>
</dbReference>
<dbReference type="GO" id="GO:0051301">
    <property type="term" value="P:cell division"/>
    <property type="evidence" value="ECO:0007669"/>
    <property type="project" value="InterPro"/>
</dbReference>
<dbReference type="PANTHER" id="PTHR40027">
    <property type="entry name" value="CELL DIVISION PROTEIN DIVIC"/>
    <property type="match status" value="1"/>
</dbReference>
<evidence type="ECO:0000256" key="1">
    <source>
        <dbReference type="SAM" id="Phobius"/>
    </source>
</evidence>
<dbReference type="InterPro" id="IPR039076">
    <property type="entry name" value="DivIC"/>
</dbReference>